<dbReference type="InterPro" id="IPR035965">
    <property type="entry name" value="PAS-like_dom_sf"/>
</dbReference>
<dbReference type="EMBL" id="DYWX01000071">
    <property type="protein sequence ID" value="HJF27947.1"/>
    <property type="molecule type" value="Genomic_DNA"/>
</dbReference>
<organism evidence="2 3">
    <name type="scientific">Acinetobacter lwoffii</name>
    <dbReference type="NCBI Taxonomy" id="28090"/>
    <lineage>
        <taxon>Bacteria</taxon>
        <taxon>Pseudomonadati</taxon>
        <taxon>Pseudomonadota</taxon>
        <taxon>Gammaproteobacteria</taxon>
        <taxon>Moraxellales</taxon>
        <taxon>Moraxellaceae</taxon>
        <taxon>Acinetobacter</taxon>
    </lineage>
</organism>
<evidence type="ECO:0000313" key="2">
    <source>
        <dbReference type="EMBL" id="HJF27947.1"/>
    </source>
</evidence>
<dbReference type="InterPro" id="IPR000014">
    <property type="entry name" value="PAS"/>
</dbReference>
<feature type="domain" description="EAL" evidence="1">
    <location>
        <begin position="472"/>
        <end position="722"/>
    </location>
</feature>
<evidence type="ECO:0000313" key="3">
    <source>
        <dbReference type="Proteomes" id="UP000787156"/>
    </source>
</evidence>
<accession>A0A9D2ZZJ3</accession>
<dbReference type="NCBIfam" id="TIGR00229">
    <property type="entry name" value="sensory_box"/>
    <property type="match status" value="1"/>
</dbReference>
<dbReference type="InterPro" id="IPR035919">
    <property type="entry name" value="EAL_sf"/>
</dbReference>
<comment type="caution">
    <text evidence="2">The sequence shown here is derived from an EMBL/GenBank/DDBJ whole genome shotgun (WGS) entry which is preliminary data.</text>
</comment>
<dbReference type="InterPro" id="IPR001633">
    <property type="entry name" value="EAL_dom"/>
</dbReference>
<dbReference type="Pfam" id="PF00563">
    <property type="entry name" value="EAL"/>
    <property type="match status" value="1"/>
</dbReference>
<dbReference type="InterPro" id="IPR050706">
    <property type="entry name" value="Cyclic-di-GMP_PDE-like"/>
</dbReference>
<dbReference type="SMART" id="SM00091">
    <property type="entry name" value="PAS"/>
    <property type="match status" value="1"/>
</dbReference>
<dbReference type="PANTHER" id="PTHR33121">
    <property type="entry name" value="CYCLIC DI-GMP PHOSPHODIESTERASE PDEF"/>
    <property type="match status" value="1"/>
</dbReference>
<name>A0A9D2ZZJ3_ACILW</name>
<proteinExistence type="predicted"/>
<evidence type="ECO:0000259" key="1">
    <source>
        <dbReference type="PROSITE" id="PS50883"/>
    </source>
</evidence>
<dbReference type="PANTHER" id="PTHR33121:SF70">
    <property type="entry name" value="SIGNALING PROTEIN YKOW"/>
    <property type="match status" value="1"/>
</dbReference>
<reference evidence="2" key="1">
    <citation type="journal article" date="2021" name="PeerJ">
        <title>Extensive microbial diversity within the chicken gut microbiome revealed by metagenomics and culture.</title>
        <authorList>
            <person name="Gilroy R."/>
            <person name="Ravi A."/>
            <person name="Getino M."/>
            <person name="Pursley I."/>
            <person name="Horton D.L."/>
            <person name="Alikhan N.F."/>
            <person name="Baker D."/>
            <person name="Gharbi K."/>
            <person name="Hall N."/>
            <person name="Watson M."/>
            <person name="Adriaenssens E.M."/>
            <person name="Foster-Nyarko E."/>
            <person name="Jarju S."/>
            <person name="Secka A."/>
            <person name="Antonio M."/>
            <person name="Oren A."/>
            <person name="Chaudhuri R.R."/>
            <person name="La Ragione R."/>
            <person name="Hildebrand F."/>
            <person name="Pallen M.J."/>
        </authorList>
    </citation>
    <scope>NUCLEOTIDE SEQUENCE</scope>
    <source>
        <strain evidence="2">CHK135-1449</strain>
    </source>
</reference>
<reference evidence="2" key="2">
    <citation type="submission" date="2021-09" db="EMBL/GenBank/DDBJ databases">
        <authorList>
            <person name="Gilroy R."/>
        </authorList>
    </citation>
    <scope>NUCLEOTIDE SEQUENCE</scope>
    <source>
        <strain evidence="2">CHK135-1449</strain>
    </source>
</reference>
<dbReference type="SUPFAM" id="SSF141868">
    <property type="entry name" value="EAL domain-like"/>
    <property type="match status" value="1"/>
</dbReference>
<dbReference type="PROSITE" id="PS50883">
    <property type="entry name" value="EAL"/>
    <property type="match status" value="1"/>
</dbReference>
<dbReference type="Proteomes" id="UP000787156">
    <property type="component" value="Unassembled WGS sequence"/>
</dbReference>
<dbReference type="AlphaFoldDB" id="A0A9D2ZZJ3"/>
<dbReference type="SUPFAM" id="SSF55785">
    <property type="entry name" value="PYP-like sensor domain (PAS domain)"/>
    <property type="match status" value="1"/>
</dbReference>
<dbReference type="SMART" id="SM00052">
    <property type="entry name" value="EAL"/>
    <property type="match status" value="1"/>
</dbReference>
<dbReference type="InterPro" id="IPR011006">
    <property type="entry name" value="CheY-like_superfamily"/>
</dbReference>
<dbReference type="GO" id="GO:0071111">
    <property type="term" value="F:cyclic-guanylate-specific phosphodiesterase activity"/>
    <property type="evidence" value="ECO:0007669"/>
    <property type="project" value="InterPro"/>
</dbReference>
<protein>
    <submittedName>
        <fullName evidence="2">EAL domain-containing protein</fullName>
    </submittedName>
</protein>
<dbReference type="Gene3D" id="3.30.450.20">
    <property type="entry name" value="PAS domain"/>
    <property type="match status" value="1"/>
</dbReference>
<sequence length="722" mass="82508">MGSIKVRNPLLSKKLKRTETRLLIIDDNQIRYNQIRDLLSNNQYQVDAVLLDDLQSFEKQLNFNWDLIIFGRAYDLKYEQALSLVRLSHQPELPIILLKPEDYKAEQYAQYVHKGIYDILNLDYPERFYIGLVRALSFSRGLQTQQHLMNELETAQNQAQSLVEDSNRAVATIQEGIHIQANADYLKLFGLQSEDDLIGLPLLDLLQPEDLNEFKTRFKKISQGQFDLGRFDIVSVNPKISAANPLKLEFLASTTEEDALQITIDTQAQSQSGTDKALGKPGAFQLLKRKMSKQPAPFNALVTFSLTSYDPAVLSSDWHTFSSYFNEIRAFLKEQTHAPLFKLEYDVFVGLFQADSKQILESKLIGLNALSKPQLITVGQNSFPLNFRIGYIMLEDGLNDESHYNELVAQAFSTALPQAEAAPEFILDTSTPATPQALQMPGIDFSVAKEVPLDSPTTAVISPAVTSVLDGTPSILKALRLCLDRGEIHLKYQQLYDKEDTRLYRYEVTSGFIFDNKWQDISSILELREDNELSIKLDRWILVEASKQLHNFITQYPDASLIVNLNRAVLFKDRTFPEFISKLITIIRSKNQHPLTLQFSEEDVLLNQQDAQKYLRVLHEHGALTSLRDFGQSIYSPNLLQELELDGVSLHSSLTQMLNHDTEIEELQEKIASYNEIRPLNILIRELNDMTLFANAWNVDARFIQGDYFQKKLDHLIDVQDH</sequence>
<gene>
    <name evidence="2" type="ORF">K8V79_06830</name>
</gene>
<dbReference type="Gene3D" id="3.20.20.450">
    <property type="entry name" value="EAL domain"/>
    <property type="match status" value="1"/>
</dbReference>
<dbReference type="SUPFAM" id="SSF52172">
    <property type="entry name" value="CheY-like"/>
    <property type="match status" value="1"/>
</dbReference>